<dbReference type="AlphaFoldDB" id="A0AAN9R658"/>
<dbReference type="Proteomes" id="UP001367508">
    <property type="component" value="Unassembled WGS sequence"/>
</dbReference>
<gene>
    <name evidence="2" type="ORF">VNO77_02701</name>
</gene>
<proteinExistence type="predicted"/>
<evidence type="ECO:0000313" key="3">
    <source>
        <dbReference type="Proteomes" id="UP001367508"/>
    </source>
</evidence>
<name>A0AAN9R658_CANGL</name>
<feature type="signal peptide" evidence="1">
    <location>
        <begin position="1"/>
        <end position="16"/>
    </location>
</feature>
<feature type="chain" id="PRO_5042937228" evidence="1">
    <location>
        <begin position="17"/>
        <end position="85"/>
    </location>
</feature>
<evidence type="ECO:0000313" key="2">
    <source>
        <dbReference type="EMBL" id="KAK7360692.1"/>
    </source>
</evidence>
<comment type="caution">
    <text evidence="2">The sequence shown here is derived from an EMBL/GenBank/DDBJ whole genome shotgun (WGS) entry which is preliminary data.</text>
</comment>
<protein>
    <submittedName>
        <fullName evidence="2">Uncharacterized protein</fullName>
    </submittedName>
</protein>
<sequence>MLFHITILHLMNHSSASPDVAEAVSEVLFQRLARTLWLTHVITGSPFLLKEESRGSFDFEQMKSAEKESTSYGSLSSKKQALKGL</sequence>
<dbReference type="EMBL" id="JAYMYQ010000001">
    <property type="protein sequence ID" value="KAK7360692.1"/>
    <property type="molecule type" value="Genomic_DNA"/>
</dbReference>
<accession>A0AAN9R658</accession>
<organism evidence="2 3">
    <name type="scientific">Canavalia gladiata</name>
    <name type="common">Sword bean</name>
    <name type="synonym">Dolichos gladiatus</name>
    <dbReference type="NCBI Taxonomy" id="3824"/>
    <lineage>
        <taxon>Eukaryota</taxon>
        <taxon>Viridiplantae</taxon>
        <taxon>Streptophyta</taxon>
        <taxon>Embryophyta</taxon>
        <taxon>Tracheophyta</taxon>
        <taxon>Spermatophyta</taxon>
        <taxon>Magnoliopsida</taxon>
        <taxon>eudicotyledons</taxon>
        <taxon>Gunneridae</taxon>
        <taxon>Pentapetalae</taxon>
        <taxon>rosids</taxon>
        <taxon>fabids</taxon>
        <taxon>Fabales</taxon>
        <taxon>Fabaceae</taxon>
        <taxon>Papilionoideae</taxon>
        <taxon>50 kb inversion clade</taxon>
        <taxon>NPAAA clade</taxon>
        <taxon>indigoferoid/millettioid clade</taxon>
        <taxon>Phaseoleae</taxon>
        <taxon>Canavalia</taxon>
    </lineage>
</organism>
<reference evidence="2 3" key="1">
    <citation type="submission" date="2024-01" db="EMBL/GenBank/DDBJ databases">
        <title>The genomes of 5 underutilized Papilionoideae crops provide insights into root nodulation and disease resistanc.</title>
        <authorList>
            <person name="Jiang F."/>
        </authorList>
    </citation>
    <scope>NUCLEOTIDE SEQUENCE [LARGE SCALE GENOMIC DNA]</scope>
    <source>
        <strain evidence="2">LVBAO_FW01</strain>
        <tissue evidence="2">Leaves</tissue>
    </source>
</reference>
<evidence type="ECO:0000256" key="1">
    <source>
        <dbReference type="SAM" id="SignalP"/>
    </source>
</evidence>
<keyword evidence="1" id="KW-0732">Signal</keyword>
<keyword evidence="3" id="KW-1185">Reference proteome</keyword>